<dbReference type="Proteomes" id="UP001341840">
    <property type="component" value="Unassembled WGS sequence"/>
</dbReference>
<gene>
    <name evidence="1" type="ORF">PIB30_056688</name>
</gene>
<organism evidence="1 2">
    <name type="scientific">Stylosanthes scabra</name>
    <dbReference type="NCBI Taxonomy" id="79078"/>
    <lineage>
        <taxon>Eukaryota</taxon>
        <taxon>Viridiplantae</taxon>
        <taxon>Streptophyta</taxon>
        <taxon>Embryophyta</taxon>
        <taxon>Tracheophyta</taxon>
        <taxon>Spermatophyta</taxon>
        <taxon>Magnoliopsida</taxon>
        <taxon>eudicotyledons</taxon>
        <taxon>Gunneridae</taxon>
        <taxon>Pentapetalae</taxon>
        <taxon>rosids</taxon>
        <taxon>fabids</taxon>
        <taxon>Fabales</taxon>
        <taxon>Fabaceae</taxon>
        <taxon>Papilionoideae</taxon>
        <taxon>50 kb inversion clade</taxon>
        <taxon>dalbergioids sensu lato</taxon>
        <taxon>Dalbergieae</taxon>
        <taxon>Pterocarpus clade</taxon>
        <taxon>Stylosanthes</taxon>
    </lineage>
</organism>
<dbReference type="EMBL" id="JASCZI010000456">
    <property type="protein sequence ID" value="MED6111910.1"/>
    <property type="molecule type" value="Genomic_DNA"/>
</dbReference>
<keyword evidence="2" id="KW-1185">Reference proteome</keyword>
<evidence type="ECO:0000313" key="2">
    <source>
        <dbReference type="Proteomes" id="UP001341840"/>
    </source>
</evidence>
<comment type="caution">
    <text evidence="1">The sequence shown here is derived from an EMBL/GenBank/DDBJ whole genome shotgun (WGS) entry which is preliminary data.</text>
</comment>
<protein>
    <submittedName>
        <fullName evidence="1">Uncharacterized protein</fullName>
    </submittedName>
</protein>
<proteinExistence type="predicted"/>
<accession>A0ABU6QJ22</accession>
<reference evidence="1 2" key="1">
    <citation type="journal article" date="2023" name="Plants (Basel)">
        <title>Bridging the Gap: Combining Genomics and Transcriptomics Approaches to Understand Stylosanthes scabra, an Orphan Legume from the Brazilian Caatinga.</title>
        <authorList>
            <person name="Ferreira-Neto J.R.C."/>
            <person name="da Silva M.D."/>
            <person name="Binneck E."/>
            <person name="de Melo N.F."/>
            <person name="da Silva R.H."/>
            <person name="de Melo A.L.T.M."/>
            <person name="Pandolfi V."/>
            <person name="Bustamante F.O."/>
            <person name="Brasileiro-Vidal A.C."/>
            <person name="Benko-Iseppon A.M."/>
        </authorList>
    </citation>
    <scope>NUCLEOTIDE SEQUENCE [LARGE SCALE GENOMIC DNA]</scope>
    <source>
        <tissue evidence="1">Leaves</tissue>
    </source>
</reference>
<sequence length="130" mass="14930">MAADAVLLSIKVETQVDRGSTPGDGWKIVQWLEVENCGVQWLFAHKEVREVFPCRAWASVSKDFTQEKEQELRKNVRSWNEQILESLINDGCFPNLETLGLILRHLHGDTWVEADNDSSKYELRRTPTSS</sequence>
<name>A0ABU6QJ22_9FABA</name>
<evidence type="ECO:0000313" key="1">
    <source>
        <dbReference type="EMBL" id="MED6111910.1"/>
    </source>
</evidence>